<gene>
    <name evidence="2" type="ORF">HUJ06_004324</name>
</gene>
<evidence type="ECO:0000313" key="2">
    <source>
        <dbReference type="EMBL" id="DAD46094.1"/>
    </source>
</evidence>
<evidence type="ECO:0000256" key="1">
    <source>
        <dbReference type="SAM" id="MobiDB-lite"/>
    </source>
</evidence>
<dbReference type="Proteomes" id="UP000607653">
    <property type="component" value="Unassembled WGS sequence"/>
</dbReference>
<keyword evidence="3" id="KW-1185">Reference proteome</keyword>
<evidence type="ECO:0000313" key="3">
    <source>
        <dbReference type="Proteomes" id="UP000607653"/>
    </source>
</evidence>
<name>A0A822ZJ23_NELNU</name>
<protein>
    <submittedName>
        <fullName evidence="2">Uncharacterized protein</fullName>
    </submittedName>
</protein>
<sequence>MERYDNQRVQPQKTKKKHSIAAKVKDSKTVMKVHSTSSTMVKLKSGHWKLSKAYLVVKYEKLNSSHRMRRRCKRRKRRKLHRL</sequence>
<feature type="region of interest" description="Disordered" evidence="1">
    <location>
        <begin position="1"/>
        <end position="27"/>
    </location>
</feature>
<dbReference type="EMBL" id="DUZY01000007">
    <property type="protein sequence ID" value="DAD46094.1"/>
    <property type="molecule type" value="Genomic_DNA"/>
</dbReference>
<comment type="caution">
    <text evidence="2">The sequence shown here is derived from an EMBL/GenBank/DDBJ whole genome shotgun (WGS) entry which is preliminary data.</text>
</comment>
<accession>A0A822ZJ23</accession>
<reference evidence="2 3" key="1">
    <citation type="journal article" date="2020" name="Mol. Biol. Evol.">
        <title>Distinct Expression and Methylation Patterns for Genes with Different Fates following a Single Whole-Genome Duplication in Flowering Plants.</title>
        <authorList>
            <person name="Shi T."/>
            <person name="Rahmani R.S."/>
            <person name="Gugger P.F."/>
            <person name="Wang M."/>
            <person name="Li H."/>
            <person name="Zhang Y."/>
            <person name="Li Z."/>
            <person name="Wang Q."/>
            <person name="Van de Peer Y."/>
            <person name="Marchal K."/>
            <person name="Chen J."/>
        </authorList>
    </citation>
    <scope>NUCLEOTIDE SEQUENCE [LARGE SCALE GENOMIC DNA]</scope>
    <source>
        <tissue evidence="2">Leaf</tissue>
    </source>
</reference>
<dbReference type="AlphaFoldDB" id="A0A822ZJ23"/>
<proteinExistence type="predicted"/>
<organism evidence="2 3">
    <name type="scientific">Nelumbo nucifera</name>
    <name type="common">Sacred lotus</name>
    <dbReference type="NCBI Taxonomy" id="4432"/>
    <lineage>
        <taxon>Eukaryota</taxon>
        <taxon>Viridiplantae</taxon>
        <taxon>Streptophyta</taxon>
        <taxon>Embryophyta</taxon>
        <taxon>Tracheophyta</taxon>
        <taxon>Spermatophyta</taxon>
        <taxon>Magnoliopsida</taxon>
        <taxon>Proteales</taxon>
        <taxon>Nelumbonaceae</taxon>
        <taxon>Nelumbo</taxon>
    </lineage>
</organism>